<evidence type="ECO:0000259" key="7">
    <source>
        <dbReference type="PROSITE" id="PS50853"/>
    </source>
</evidence>
<dbReference type="GO" id="GO:0043025">
    <property type="term" value="C:neuronal cell body"/>
    <property type="evidence" value="ECO:0007669"/>
    <property type="project" value="TreeGrafter"/>
</dbReference>
<dbReference type="SMART" id="SM00408">
    <property type="entry name" value="IGc2"/>
    <property type="match status" value="4"/>
</dbReference>
<dbReference type="GO" id="GO:0030424">
    <property type="term" value="C:axon"/>
    <property type="evidence" value="ECO:0007669"/>
    <property type="project" value="TreeGrafter"/>
</dbReference>
<evidence type="ECO:0000259" key="6">
    <source>
        <dbReference type="PROSITE" id="PS50835"/>
    </source>
</evidence>
<dbReference type="PROSITE" id="PS50835">
    <property type="entry name" value="IG_LIKE"/>
    <property type="match status" value="4"/>
</dbReference>
<dbReference type="PROSITE" id="PS50853">
    <property type="entry name" value="FN3"/>
    <property type="match status" value="2"/>
</dbReference>
<dbReference type="GO" id="GO:0008046">
    <property type="term" value="F:axon guidance receptor activity"/>
    <property type="evidence" value="ECO:0007669"/>
    <property type="project" value="TreeGrafter"/>
</dbReference>
<dbReference type="SMART" id="SM00409">
    <property type="entry name" value="IG"/>
    <property type="match status" value="4"/>
</dbReference>
<gene>
    <name evidence="8" type="ORF">AALO_G00211780</name>
</gene>
<keyword evidence="2" id="KW-0393">Immunoglobulin domain</keyword>
<dbReference type="CDD" id="cd00063">
    <property type="entry name" value="FN3"/>
    <property type="match status" value="2"/>
</dbReference>
<reference evidence="8" key="1">
    <citation type="submission" date="2020-10" db="EMBL/GenBank/DDBJ databases">
        <title>Chromosome-scale genome assembly of the Allis shad, Alosa alosa.</title>
        <authorList>
            <person name="Margot Z."/>
            <person name="Christophe K."/>
            <person name="Cabau C."/>
            <person name="Louis A."/>
            <person name="Berthelot C."/>
            <person name="Parey E."/>
            <person name="Roest Crollius H."/>
            <person name="Montfort J."/>
            <person name="Robinson-Rechavi M."/>
            <person name="Bucao C."/>
            <person name="Bouchez O."/>
            <person name="Gislard M."/>
            <person name="Lluch J."/>
            <person name="Milhes M."/>
            <person name="Lampietro C."/>
            <person name="Lopez Roques C."/>
            <person name="Donnadieu C."/>
            <person name="Braasch I."/>
            <person name="Desvignes T."/>
            <person name="Postlethwait J."/>
            <person name="Bobe J."/>
            <person name="Guiguen Y."/>
        </authorList>
    </citation>
    <scope>NUCLEOTIDE SEQUENCE</scope>
    <source>
        <strain evidence="8">M-15738</strain>
        <tissue evidence="8">Blood</tissue>
    </source>
</reference>
<dbReference type="SMART" id="SM00060">
    <property type="entry name" value="FN3"/>
    <property type="match status" value="2"/>
</dbReference>
<dbReference type="InterPro" id="IPR013098">
    <property type="entry name" value="Ig_I-set"/>
</dbReference>
<feature type="compositionally biased region" description="Basic and acidic residues" evidence="3">
    <location>
        <begin position="761"/>
        <end position="779"/>
    </location>
</feature>
<dbReference type="InterPro" id="IPR036179">
    <property type="entry name" value="Ig-like_dom_sf"/>
</dbReference>
<dbReference type="InterPro" id="IPR050958">
    <property type="entry name" value="Cell_Adh-Cytoskel_Orgn"/>
</dbReference>
<dbReference type="AlphaFoldDB" id="A0AAV6FZY5"/>
<comment type="caution">
    <text evidence="8">The sequence shown here is derived from an EMBL/GenBank/DDBJ whole genome shotgun (WGS) entry which is preliminary data.</text>
</comment>
<dbReference type="Pfam" id="PF00041">
    <property type="entry name" value="fn3"/>
    <property type="match status" value="2"/>
</dbReference>
<evidence type="ECO:0008006" key="10">
    <source>
        <dbReference type="Google" id="ProtNLM"/>
    </source>
</evidence>
<dbReference type="Pfam" id="PF13927">
    <property type="entry name" value="Ig_3"/>
    <property type="match status" value="1"/>
</dbReference>
<keyword evidence="1" id="KW-0677">Repeat</keyword>
<organism evidence="8 9">
    <name type="scientific">Alosa alosa</name>
    <name type="common">allis shad</name>
    <dbReference type="NCBI Taxonomy" id="278164"/>
    <lineage>
        <taxon>Eukaryota</taxon>
        <taxon>Metazoa</taxon>
        <taxon>Chordata</taxon>
        <taxon>Craniata</taxon>
        <taxon>Vertebrata</taxon>
        <taxon>Euteleostomi</taxon>
        <taxon>Actinopterygii</taxon>
        <taxon>Neopterygii</taxon>
        <taxon>Teleostei</taxon>
        <taxon>Clupei</taxon>
        <taxon>Clupeiformes</taxon>
        <taxon>Clupeoidei</taxon>
        <taxon>Clupeidae</taxon>
        <taxon>Alosa</taxon>
    </lineage>
</organism>
<dbReference type="EMBL" id="JADWDJ010000016">
    <property type="protein sequence ID" value="KAG5268363.1"/>
    <property type="molecule type" value="Genomic_DNA"/>
</dbReference>
<dbReference type="FunFam" id="2.60.40.10:FF:000159">
    <property type="entry name" value="neural cell adhesion molecule 1 isoform X2"/>
    <property type="match status" value="1"/>
</dbReference>
<feature type="domain" description="Ig-like" evidence="6">
    <location>
        <begin position="161"/>
        <end position="247"/>
    </location>
</feature>
<dbReference type="PANTHER" id="PTHR45080">
    <property type="entry name" value="CONTACTIN 5"/>
    <property type="match status" value="1"/>
</dbReference>
<dbReference type="FunFam" id="2.60.40.10:FF:000173">
    <property type="entry name" value="Neural cell adhesion molecule 1"/>
    <property type="match status" value="1"/>
</dbReference>
<dbReference type="SUPFAM" id="SSF48726">
    <property type="entry name" value="Immunoglobulin"/>
    <property type="match status" value="5"/>
</dbReference>
<dbReference type="GO" id="GO:0050808">
    <property type="term" value="P:synapse organization"/>
    <property type="evidence" value="ECO:0007669"/>
    <property type="project" value="TreeGrafter"/>
</dbReference>
<feature type="domain" description="Ig-like" evidence="6">
    <location>
        <begin position="362"/>
        <end position="452"/>
    </location>
</feature>
<dbReference type="InterPro" id="IPR003598">
    <property type="entry name" value="Ig_sub2"/>
</dbReference>
<dbReference type="InterPro" id="IPR036116">
    <property type="entry name" value="FN3_sf"/>
</dbReference>
<feature type="chain" id="PRO_5043607961" description="Neural cell adhesion molecule 1-like" evidence="5">
    <location>
        <begin position="20"/>
        <end position="804"/>
    </location>
</feature>
<protein>
    <recommendedName>
        <fullName evidence="10">Neural cell adhesion molecule 1-like</fullName>
    </recommendedName>
</protein>
<dbReference type="InterPro" id="IPR007110">
    <property type="entry name" value="Ig-like_dom"/>
</dbReference>
<feature type="region of interest" description="Disordered" evidence="3">
    <location>
        <begin position="639"/>
        <end position="659"/>
    </location>
</feature>
<dbReference type="PANTHER" id="PTHR45080:SF29">
    <property type="entry name" value="NEURAL CELL ADHESION MOLECULE 1-LIKE ISOFORM X1"/>
    <property type="match status" value="1"/>
</dbReference>
<evidence type="ECO:0000313" key="9">
    <source>
        <dbReference type="Proteomes" id="UP000823561"/>
    </source>
</evidence>
<feature type="region of interest" description="Disordered" evidence="3">
    <location>
        <begin position="739"/>
        <end position="804"/>
    </location>
</feature>
<dbReference type="Proteomes" id="UP000823561">
    <property type="component" value="Chromosome 16"/>
</dbReference>
<keyword evidence="4" id="KW-0472">Membrane</keyword>
<accession>A0AAV6FZY5</accession>
<dbReference type="InterPro" id="IPR003961">
    <property type="entry name" value="FN3_dom"/>
</dbReference>
<evidence type="ECO:0000313" key="8">
    <source>
        <dbReference type="EMBL" id="KAG5268363.1"/>
    </source>
</evidence>
<feature type="domain" description="Fibronectin type-III" evidence="7">
    <location>
        <begin position="456"/>
        <end position="556"/>
    </location>
</feature>
<keyword evidence="5" id="KW-0732">Signal</keyword>
<feature type="signal peptide" evidence="5">
    <location>
        <begin position="1"/>
        <end position="19"/>
    </location>
</feature>
<dbReference type="GO" id="GO:0005886">
    <property type="term" value="C:plasma membrane"/>
    <property type="evidence" value="ECO:0007669"/>
    <property type="project" value="TreeGrafter"/>
</dbReference>
<proteinExistence type="predicted"/>
<dbReference type="GO" id="GO:0007156">
    <property type="term" value="P:homophilic cell adhesion via plasma membrane adhesion molecules"/>
    <property type="evidence" value="ECO:0007669"/>
    <property type="project" value="TreeGrafter"/>
</dbReference>
<evidence type="ECO:0000256" key="2">
    <source>
        <dbReference type="ARBA" id="ARBA00023319"/>
    </source>
</evidence>
<dbReference type="Pfam" id="PF07679">
    <property type="entry name" value="I-set"/>
    <property type="match status" value="3"/>
</dbReference>
<name>A0AAV6FZY5_9TELE</name>
<dbReference type="FunFam" id="2.60.40.10:FF:000636">
    <property type="entry name" value="Neural cell adhesion molecule 2"/>
    <property type="match status" value="1"/>
</dbReference>
<feature type="domain" description="Ig-like" evidence="6">
    <location>
        <begin position="26"/>
        <end position="110"/>
    </location>
</feature>
<keyword evidence="4" id="KW-1133">Transmembrane helix</keyword>
<sequence>MIWTKDFVLVSLFIVTAGALQVDIMPAQGEISVGEGKFFLCEVVGGSKEIDWFSPSGEKIEPNRPDITVTRSDEATSTLTIYNAKLDDAGTYKCMARRGNDEGEATVNVKIYLRFKVLTNNHLQIRGIKKTDEGTYTCEARIMARGEIDLRPIRVVVNVLPTIRIRHAEVNTTGEAGHSAMLACDADGFPEPIVTWTRSSVLLEEGEKYSFTDDGSEMTIREVRKLDEGEYTCIASNKAGQSEQELSLRVFVKPKITFLENQTTTEMEEQITLTCDATGDPTPTITWSFGNRVFSEGEQASWTRPEQHKSSDGNVVVRSDARVSSLTLKYAQYTDAGQYVCTARNAIGHDAQAMYLEVRYAPKLLGSVTVYTWEGNPANISCEILAHPSDVSLYWLRDGIQLPSPNTTNIKIYNTPAATFLEVTPESQNDFGSYNCTASNEIGTESKEFILVQAEVPSSPSIDVVEPYSSTALVEFQEPESAGGVPVLKYRAEWRVEGIKDGKWAQRVYDAKEAGVSTITITGLKPETHYEVRMSAINGKGEGESSLPTVFKTEPVREPNTPKLKGILQPQGNTFKVTWIKQDDGGSPITHYLVRRSRGGSRIMPGGGSGDAALLNGLDWDTDYDVLVVAENIQGKSPPGNLSFRTSAEPAATPDSLGDGSNLNTGVIVGILIVVFVLLLVAVDITCYFLNRCGLLMCIAVNFCGKSGPGSKGKDIEQGKAAYIKDDSNQPIVEMRTEEETTANHDAGGHTEPNETTPLTEPEKSVSDEKSKLMAEDANVKIAPAPADPPTAPATQANSTESRA</sequence>
<dbReference type="InterPro" id="IPR003599">
    <property type="entry name" value="Ig_sub"/>
</dbReference>
<evidence type="ECO:0000256" key="3">
    <source>
        <dbReference type="SAM" id="MobiDB-lite"/>
    </source>
</evidence>
<feature type="domain" description="Fibronectin type-III" evidence="7">
    <location>
        <begin position="558"/>
        <end position="650"/>
    </location>
</feature>
<dbReference type="SUPFAM" id="SSF49265">
    <property type="entry name" value="Fibronectin type III"/>
    <property type="match status" value="1"/>
</dbReference>
<feature type="transmembrane region" description="Helical" evidence="4">
    <location>
        <begin position="667"/>
        <end position="690"/>
    </location>
</feature>
<evidence type="ECO:0000256" key="1">
    <source>
        <dbReference type="ARBA" id="ARBA00022737"/>
    </source>
</evidence>
<feature type="domain" description="Ig-like" evidence="6">
    <location>
        <begin position="254"/>
        <end position="359"/>
    </location>
</feature>
<keyword evidence="4" id="KW-0812">Transmembrane</keyword>
<dbReference type="InterPro" id="IPR013783">
    <property type="entry name" value="Ig-like_fold"/>
</dbReference>
<feature type="compositionally biased region" description="Basic and acidic residues" evidence="3">
    <location>
        <begin position="739"/>
        <end position="753"/>
    </location>
</feature>
<evidence type="ECO:0000256" key="4">
    <source>
        <dbReference type="SAM" id="Phobius"/>
    </source>
</evidence>
<keyword evidence="9" id="KW-1185">Reference proteome</keyword>
<evidence type="ECO:0000256" key="5">
    <source>
        <dbReference type="SAM" id="SignalP"/>
    </source>
</evidence>
<dbReference type="Gene3D" id="2.60.40.10">
    <property type="entry name" value="Immunoglobulins"/>
    <property type="match status" value="7"/>
</dbReference>